<dbReference type="Proteomes" id="UP000255326">
    <property type="component" value="Unassembled WGS sequence"/>
</dbReference>
<evidence type="ECO:0000313" key="3">
    <source>
        <dbReference type="Proteomes" id="UP000255326"/>
    </source>
</evidence>
<feature type="transmembrane region" description="Helical" evidence="1">
    <location>
        <begin position="28"/>
        <end position="47"/>
    </location>
</feature>
<feature type="transmembrane region" description="Helical" evidence="1">
    <location>
        <begin position="114"/>
        <end position="135"/>
    </location>
</feature>
<dbReference type="OrthoDB" id="2731902at2"/>
<keyword evidence="1" id="KW-0812">Transmembrane</keyword>
<dbReference type="AlphaFoldDB" id="A0A370GPU0"/>
<reference evidence="2 3" key="1">
    <citation type="submission" date="2018-07" db="EMBL/GenBank/DDBJ databases">
        <title>Genomic Encyclopedia of Type Strains, Phase IV (KMG-IV): sequencing the most valuable type-strain genomes for metagenomic binning, comparative biology and taxonomic classification.</title>
        <authorList>
            <person name="Goeker M."/>
        </authorList>
    </citation>
    <scope>NUCLEOTIDE SEQUENCE [LARGE SCALE GENOMIC DNA]</scope>
    <source>
        <strain evidence="2 3">DSM 25281</strain>
    </source>
</reference>
<keyword evidence="3" id="KW-1185">Reference proteome</keyword>
<feature type="transmembrane region" description="Helical" evidence="1">
    <location>
        <begin position="147"/>
        <end position="176"/>
    </location>
</feature>
<feature type="transmembrane region" description="Helical" evidence="1">
    <location>
        <begin position="59"/>
        <end position="78"/>
    </location>
</feature>
<name>A0A370GPU0_9BACI</name>
<dbReference type="EMBL" id="QQAY01000002">
    <property type="protein sequence ID" value="RDI45748.1"/>
    <property type="molecule type" value="Genomic_DNA"/>
</dbReference>
<sequence length="239" mass="26343">MLYTALLIDIVAIVITGKLFQASKSTRVFEVISQIFAALIVIMMGKLEVSYINLGNLNLIELGYLTIPFTLLLLISLSNVMNVEKVQNNSILLLPFVSFICFSLSAFFTGDPFVLNTGICACLTIIMILLLGYFSGKVIVGRTLTTLIGFVIAVLSTSLILASMAAIYIPIFTLALPLTVHNYLQDILPSKQSTTVSSLTAMLFGVLLFIIPSNFLWILLVGFMILLAIMQIPRKYRFI</sequence>
<protein>
    <submittedName>
        <fullName evidence="2">UDP-GlcNAc:undecaprenyl-phosphate GlcNAc-1-phosphate transferase</fullName>
    </submittedName>
</protein>
<keyword evidence="1" id="KW-1133">Transmembrane helix</keyword>
<comment type="caution">
    <text evidence="2">The sequence shown here is derived from an EMBL/GenBank/DDBJ whole genome shotgun (WGS) entry which is preliminary data.</text>
</comment>
<organism evidence="2 3">
    <name type="scientific">Falsibacillus pallidus</name>
    <dbReference type="NCBI Taxonomy" id="493781"/>
    <lineage>
        <taxon>Bacteria</taxon>
        <taxon>Bacillati</taxon>
        <taxon>Bacillota</taxon>
        <taxon>Bacilli</taxon>
        <taxon>Bacillales</taxon>
        <taxon>Bacillaceae</taxon>
        <taxon>Falsibacillus</taxon>
    </lineage>
</organism>
<dbReference type="GO" id="GO:0016740">
    <property type="term" value="F:transferase activity"/>
    <property type="evidence" value="ECO:0007669"/>
    <property type="project" value="UniProtKB-KW"/>
</dbReference>
<evidence type="ECO:0000313" key="2">
    <source>
        <dbReference type="EMBL" id="RDI45748.1"/>
    </source>
</evidence>
<keyword evidence="2" id="KW-0808">Transferase</keyword>
<keyword evidence="1" id="KW-0472">Membrane</keyword>
<evidence type="ECO:0000256" key="1">
    <source>
        <dbReference type="SAM" id="Phobius"/>
    </source>
</evidence>
<proteinExistence type="predicted"/>
<feature type="transmembrane region" description="Helical" evidence="1">
    <location>
        <begin position="90"/>
        <end position="108"/>
    </location>
</feature>
<feature type="transmembrane region" description="Helical" evidence="1">
    <location>
        <begin position="196"/>
        <end position="229"/>
    </location>
</feature>
<dbReference type="RefSeq" id="WP_114744564.1">
    <property type="nucleotide sequence ID" value="NZ_QQAY01000002.1"/>
</dbReference>
<accession>A0A370GPU0</accession>
<gene>
    <name evidence="2" type="ORF">DFR59_102381</name>
</gene>